<keyword evidence="3" id="KW-1185">Reference proteome</keyword>
<dbReference type="SUPFAM" id="SSF54106">
    <property type="entry name" value="LysM domain"/>
    <property type="match status" value="1"/>
</dbReference>
<protein>
    <submittedName>
        <fullName evidence="2">LysM domain-containing protein</fullName>
    </submittedName>
</protein>
<dbReference type="Proteomes" id="UP001139462">
    <property type="component" value="Unassembled WGS sequence"/>
</dbReference>
<comment type="caution">
    <text evidence="2">The sequence shown here is derived from an EMBL/GenBank/DDBJ whole genome shotgun (WGS) entry which is preliminary data.</text>
</comment>
<dbReference type="Pfam" id="PF01476">
    <property type="entry name" value="LysM"/>
    <property type="match status" value="1"/>
</dbReference>
<reference evidence="2" key="1">
    <citation type="submission" date="2021-09" db="EMBL/GenBank/DDBJ databases">
        <title>Genome of Aequorivita sp. strain F64183.</title>
        <authorList>
            <person name="Wang Y."/>
        </authorList>
    </citation>
    <scope>NUCLEOTIDE SEQUENCE</scope>
    <source>
        <strain evidence="2">F64183</strain>
    </source>
</reference>
<dbReference type="PROSITE" id="PS51782">
    <property type="entry name" value="LYSM"/>
    <property type="match status" value="1"/>
</dbReference>
<dbReference type="EMBL" id="JAIRBB010000003">
    <property type="protein sequence ID" value="MCG2430762.1"/>
    <property type="molecule type" value="Genomic_DNA"/>
</dbReference>
<proteinExistence type="predicted"/>
<dbReference type="InterPro" id="IPR018392">
    <property type="entry name" value="LysM"/>
</dbReference>
<dbReference type="SMART" id="SM00257">
    <property type="entry name" value="LysM"/>
    <property type="match status" value="1"/>
</dbReference>
<dbReference type="InterPro" id="IPR022385">
    <property type="entry name" value="Rhs_assc_core"/>
</dbReference>
<sequence length="346" mass="37532">MLLPGRHANTGDYRYGFQGQEMDDEIKGEGNSLNYTFRMHDPRVGRFFATDPLAKMYSFNSPYAFSENSTIAYLELEGLEKISYTAYKIQSGDTFIGLENEYSLPSGLLSEINPNLNPSYLQVGQTIEFGTNMGSMVMVGNNTPISEGSLAPPPRETNNIREIRQLQAEAFSAEFDLGAQSIAPGSTSDFWLNDAPLTMAFPMIASNPGGVIYSSQSLWAIGGKSVISGAAQAVFNDGTINTYSLLGDALMTPGAGSLFGSSFESNYSLSEFEYLGGRSILDGSKSLDQVSRETLTGTLFGSKTNLFSKYLSDPTSKTLGEMTLEFSNQMGSYGSQKALNENAEKQ</sequence>
<organism evidence="2 3">
    <name type="scientific">Aequorivita xiaoshiensis</name>
    <dbReference type="NCBI Taxonomy" id="2874476"/>
    <lineage>
        <taxon>Bacteria</taxon>
        <taxon>Pseudomonadati</taxon>
        <taxon>Bacteroidota</taxon>
        <taxon>Flavobacteriia</taxon>
        <taxon>Flavobacteriales</taxon>
        <taxon>Flavobacteriaceae</taxon>
        <taxon>Aequorivita</taxon>
    </lineage>
</organism>
<dbReference type="NCBIfam" id="TIGR03696">
    <property type="entry name" value="Rhs_assc_core"/>
    <property type="match status" value="1"/>
</dbReference>
<feature type="domain" description="LysM" evidence="1">
    <location>
        <begin position="85"/>
        <end position="129"/>
    </location>
</feature>
<evidence type="ECO:0000259" key="1">
    <source>
        <dbReference type="PROSITE" id="PS51782"/>
    </source>
</evidence>
<dbReference type="CDD" id="cd00118">
    <property type="entry name" value="LysM"/>
    <property type="match status" value="1"/>
</dbReference>
<name>A0A9X1R2T3_9FLAO</name>
<dbReference type="Gene3D" id="2.180.10.10">
    <property type="entry name" value="RHS repeat-associated core"/>
    <property type="match status" value="1"/>
</dbReference>
<gene>
    <name evidence="2" type="ORF">K8344_06495</name>
</gene>
<accession>A0A9X1R2T3</accession>
<dbReference type="RefSeq" id="WP_237607925.1">
    <property type="nucleotide sequence ID" value="NZ_JAIRBB010000003.1"/>
</dbReference>
<evidence type="ECO:0000313" key="3">
    <source>
        <dbReference type="Proteomes" id="UP001139462"/>
    </source>
</evidence>
<dbReference type="Gene3D" id="3.10.350.10">
    <property type="entry name" value="LysM domain"/>
    <property type="match status" value="1"/>
</dbReference>
<dbReference type="AlphaFoldDB" id="A0A9X1R2T3"/>
<dbReference type="InterPro" id="IPR036779">
    <property type="entry name" value="LysM_dom_sf"/>
</dbReference>
<evidence type="ECO:0000313" key="2">
    <source>
        <dbReference type="EMBL" id="MCG2430762.1"/>
    </source>
</evidence>